<evidence type="ECO:0000313" key="2">
    <source>
        <dbReference type="EMBL" id="RWR21514.1"/>
    </source>
</evidence>
<keyword evidence="4" id="KW-1185">Reference proteome</keyword>
<evidence type="ECO:0000313" key="4">
    <source>
        <dbReference type="Proteomes" id="UP000285710"/>
    </source>
</evidence>
<evidence type="ECO:0000313" key="3">
    <source>
        <dbReference type="Proteomes" id="UP000284476"/>
    </source>
</evidence>
<organism evidence="1 4">
    <name type="scientific">Paenirhodobacter populi</name>
    <dbReference type="NCBI Taxonomy" id="2306993"/>
    <lineage>
        <taxon>Bacteria</taxon>
        <taxon>Pseudomonadati</taxon>
        <taxon>Pseudomonadota</taxon>
        <taxon>Alphaproteobacteria</taxon>
        <taxon>Rhodobacterales</taxon>
        <taxon>Rhodobacter group</taxon>
        <taxon>Paenirhodobacter</taxon>
    </lineage>
</organism>
<evidence type="ECO:0000313" key="1">
    <source>
        <dbReference type="EMBL" id="RWR15602.1"/>
    </source>
</evidence>
<gene>
    <name evidence="2" type="ORF">D2T30_09025</name>
    <name evidence="1" type="ORF">D2T33_00250</name>
</gene>
<sequence length="156" mass="17486">MLPLHVIGCDAFERALLPLLRDLMETCRNPDGRSWNAVYGAAASRWGARTGLPLAYGLARISEALLRVKGERLQMLDAADTAHAAEVTRDERLLLLLLHLLRRNHVLAGQDFLFDLTEGKMDKELMALALDFARRHSCGTPREVRHDTTGPHLRIV</sequence>
<name>A0A443J512_9RHOB</name>
<protein>
    <submittedName>
        <fullName evidence="1">Uncharacterized protein</fullName>
    </submittedName>
</protein>
<dbReference type="Proteomes" id="UP000285710">
    <property type="component" value="Unassembled WGS sequence"/>
</dbReference>
<dbReference type="Proteomes" id="UP000284476">
    <property type="component" value="Unassembled WGS sequence"/>
</dbReference>
<accession>A0A443J512</accession>
<reference evidence="3 4" key="2">
    <citation type="submission" date="2019-01" db="EMBL/GenBank/DDBJ databases">
        <authorList>
            <person name="Li Y."/>
        </authorList>
    </citation>
    <scope>NUCLEOTIDE SEQUENCE [LARGE SCALE GENOMIC DNA]</scope>
    <source>
        <strain evidence="1 4">2D-5</strain>
        <strain evidence="2 3">SK2B-1</strain>
    </source>
</reference>
<dbReference type="EMBL" id="SAUZ01000009">
    <property type="protein sequence ID" value="RWR21514.1"/>
    <property type="molecule type" value="Genomic_DNA"/>
</dbReference>
<dbReference type="EMBL" id="SAUW01000001">
    <property type="protein sequence ID" value="RWR15602.1"/>
    <property type="molecule type" value="Genomic_DNA"/>
</dbReference>
<reference evidence="3 4" key="1">
    <citation type="submission" date="2019-01" db="EMBL/GenBank/DDBJ databases">
        <title>Sinorhodobacter populi sp. nov. isolated from the symptomatic bark tissue of Populus euramericana canker.</title>
        <authorList>
            <person name="Xu G."/>
        </authorList>
    </citation>
    <scope>NUCLEOTIDE SEQUENCE [LARGE SCALE GENOMIC DNA]</scope>
    <source>
        <strain evidence="1 4">2D-5</strain>
        <strain evidence="2 3">SK2B-1</strain>
    </source>
</reference>
<comment type="caution">
    <text evidence="1">The sequence shown here is derived from an EMBL/GenBank/DDBJ whole genome shotgun (WGS) entry which is preliminary data.</text>
</comment>
<accession>A0A443JLY5</accession>
<dbReference type="AlphaFoldDB" id="A0A443J512"/>
<proteinExistence type="predicted"/>